<evidence type="ECO:0000256" key="1">
    <source>
        <dbReference type="RuleBase" id="RU364144"/>
    </source>
</evidence>
<comment type="subcellular location">
    <subcellularLocation>
        <location evidence="1">Nucleus</location>
    </subcellularLocation>
</comment>
<organism evidence="3 4">
    <name type="scientific">Linnemannia schmuckeri</name>
    <dbReference type="NCBI Taxonomy" id="64567"/>
    <lineage>
        <taxon>Eukaryota</taxon>
        <taxon>Fungi</taxon>
        <taxon>Fungi incertae sedis</taxon>
        <taxon>Mucoromycota</taxon>
        <taxon>Mortierellomycotina</taxon>
        <taxon>Mortierellomycetes</taxon>
        <taxon>Mortierellales</taxon>
        <taxon>Mortierellaceae</taxon>
        <taxon>Linnemannia</taxon>
    </lineage>
</organism>
<comment type="function">
    <text evidence="1">Component of the Mediator complex, a coactivator involved in the regulated transcription of nearly all RNA polymerase II-dependent genes. Mediator functions as a bridge to convey information from gene-specific regulatory proteins to the basal RNA polymerase II transcription machinery. Mediator is recruited to promoters by direct interactions with regulatory proteins and serves as a scaffold for the assembly of a functional preinitiation complex with RNA polymerase II and the general transcription factors.</text>
</comment>
<comment type="similarity">
    <text evidence="1">Belongs to the Mediator complex subunit 8 family.</text>
</comment>
<dbReference type="EMBL" id="JAAAUQ010000116">
    <property type="protein sequence ID" value="KAF9154439.1"/>
    <property type="molecule type" value="Genomic_DNA"/>
</dbReference>
<evidence type="ECO:0000256" key="2">
    <source>
        <dbReference type="SAM" id="MobiDB-lite"/>
    </source>
</evidence>
<feature type="compositionally biased region" description="Acidic residues" evidence="2">
    <location>
        <begin position="338"/>
        <end position="354"/>
    </location>
</feature>
<keyword evidence="1" id="KW-0804">Transcription</keyword>
<comment type="caution">
    <text evidence="3">The sequence shown here is derived from an EMBL/GenBank/DDBJ whole genome shotgun (WGS) entry which is preliminary data.</text>
</comment>
<gene>
    <name evidence="1" type="primary">MED8</name>
    <name evidence="3" type="ORF">BG015_000913</name>
</gene>
<keyword evidence="1" id="KW-0539">Nucleus</keyword>
<comment type="subunit">
    <text evidence="1">Component of the Mediator complex.</text>
</comment>
<keyword evidence="1" id="KW-0010">Activator</keyword>
<feature type="compositionally biased region" description="Acidic residues" evidence="2">
    <location>
        <begin position="286"/>
        <end position="295"/>
    </location>
</feature>
<feature type="region of interest" description="Disordered" evidence="2">
    <location>
        <begin position="190"/>
        <end position="247"/>
    </location>
</feature>
<feature type="compositionally biased region" description="Acidic residues" evidence="2">
    <location>
        <begin position="194"/>
        <end position="206"/>
    </location>
</feature>
<dbReference type="GO" id="GO:0006357">
    <property type="term" value="P:regulation of transcription by RNA polymerase II"/>
    <property type="evidence" value="ECO:0007669"/>
    <property type="project" value="InterPro"/>
</dbReference>
<dbReference type="Pfam" id="PF10232">
    <property type="entry name" value="Med8"/>
    <property type="match status" value="1"/>
</dbReference>
<feature type="compositionally biased region" description="Acidic residues" evidence="2">
    <location>
        <begin position="308"/>
        <end position="323"/>
    </location>
</feature>
<dbReference type="InterPro" id="IPR019364">
    <property type="entry name" value="Mediatior_Med8_fun/met"/>
</dbReference>
<evidence type="ECO:0000313" key="4">
    <source>
        <dbReference type="Proteomes" id="UP000748756"/>
    </source>
</evidence>
<dbReference type="Proteomes" id="UP000748756">
    <property type="component" value="Unassembled WGS sequence"/>
</dbReference>
<accession>A0A9P5S3U9</accession>
<keyword evidence="4" id="KW-1185">Reference proteome</keyword>
<sequence length="401" mass="44585">MNTTHLTVEERRTMDYLESVKTRLVQLQESIHFFLRSINPETTPGTVSWTELHSKFNVLIAKYLHLTNILNNPQITLQPRDYTVFPFEPPANDQQVQNLSVLLRTKLFPELEQADEERIREGTIPGLPVLPPSPAPNRAVNPNAVNVPYGTAEEKKQWNAYKLKVAMHDELCRRADGIFEQQRDMVHTKVRYESDDDDEDGNEEGVEVGAENEGGTKRERDASGPMAAGASNKKAKIEASPLPTDDFLGSSSASVRYVDDWAGNLNDVDGYSSGVDDQAGEGTGAEGDDVFDDSYFEARRREGALSSDDIDDEVDESSEEELESLQGDEPVEQNLDQGDGEEEEEEEEEEEDAFMEVVSPAAPISSQISSAGSNVSMAPAVETFEEDNDDEEEEMEEVDIV</sequence>
<dbReference type="AlphaFoldDB" id="A0A9P5S3U9"/>
<dbReference type="GO" id="GO:0016592">
    <property type="term" value="C:mediator complex"/>
    <property type="evidence" value="ECO:0007669"/>
    <property type="project" value="InterPro"/>
</dbReference>
<feature type="region of interest" description="Disordered" evidence="2">
    <location>
        <begin position="264"/>
        <end position="376"/>
    </location>
</feature>
<dbReference type="GO" id="GO:0003712">
    <property type="term" value="F:transcription coregulator activity"/>
    <property type="evidence" value="ECO:0007669"/>
    <property type="project" value="InterPro"/>
</dbReference>
<feature type="compositionally biased region" description="Low complexity" evidence="2">
    <location>
        <begin position="358"/>
        <end position="376"/>
    </location>
</feature>
<dbReference type="OrthoDB" id="5568181at2759"/>
<proteinExistence type="inferred from homology"/>
<evidence type="ECO:0000313" key="3">
    <source>
        <dbReference type="EMBL" id="KAF9154439.1"/>
    </source>
</evidence>
<keyword evidence="1" id="KW-0805">Transcription regulation</keyword>
<protein>
    <recommendedName>
        <fullName evidence="1">Mediator of RNA polymerase II transcription subunit 8</fullName>
    </recommendedName>
    <alternativeName>
        <fullName evidence="1">Mediator complex subunit 8</fullName>
    </alternativeName>
</protein>
<reference evidence="3" key="1">
    <citation type="journal article" date="2020" name="Fungal Divers.">
        <title>Resolving the Mortierellaceae phylogeny through synthesis of multi-gene phylogenetics and phylogenomics.</title>
        <authorList>
            <person name="Vandepol N."/>
            <person name="Liber J."/>
            <person name="Desiro A."/>
            <person name="Na H."/>
            <person name="Kennedy M."/>
            <person name="Barry K."/>
            <person name="Grigoriev I.V."/>
            <person name="Miller A.N."/>
            <person name="O'Donnell K."/>
            <person name="Stajich J.E."/>
            <person name="Bonito G."/>
        </authorList>
    </citation>
    <scope>NUCLEOTIDE SEQUENCE</scope>
    <source>
        <strain evidence="3">NRRL 6426</strain>
    </source>
</reference>
<dbReference type="Gene3D" id="1.20.58.1710">
    <property type="match status" value="1"/>
</dbReference>
<name>A0A9P5S3U9_9FUNG</name>